<sequence length="89" mass="9494">MWSTAVAGGEFSRQSLSSICQDAWGGASRRFVAVAACPIRGAATLGSIIRPRPLRRLIPLAEPPVTDPMSPSSISLLSIHLTLHRSTQL</sequence>
<dbReference type="RefSeq" id="XP_003848955.1">
    <property type="nucleotide sequence ID" value="XM_003848907.1"/>
</dbReference>
<proteinExistence type="predicted"/>
<dbReference type="KEGG" id="ztr:MYCGRDRAFT_82468"/>
<gene>
    <name evidence="1" type="ORF">MYCGRDRAFT_82468</name>
</gene>
<dbReference type="AlphaFoldDB" id="F9XLV6"/>
<dbReference type="InParanoid" id="F9XLV6"/>
<evidence type="ECO:0000313" key="2">
    <source>
        <dbReference type="Proteomes" id="UP000008062"/>
    </source>
</evidence>
<dbReference type="GeneID" id="13398445"/>
<organism evidence="1 2">
    <name type="scientific">Zymoseptoria tritici (strain CBS 115943 / IPO323)</name>
    <name type="common">Speckled leaf blotch fungus</name>
    <name type="synonym">Septoria tritici</name>
    <dbReference type="NCBI Taxonomy" id="336722"/>
    <lineage>
        <taxon>Eukaryota</taxon>
        <taxon>Fungi</taxon>
        <taxon>Dikarya</taxon>
        <taxon>Ascomycota</taxon>
        <taxon>Pezizomycotina</taxon>
        <taxon>Dothideomycetes</taxon>
        <taxon>Dothideomycetidae</taxon>
        <taxon>Mycosphaerellales</taxon>
        <taxon>Mycosphaerellaceae</taxon>
        <taxon>Zymoseptoria</taxon>
    </lineage>
</organism>
<dbReference type="Proteomes" id="UP000008062">
    <property type="component" value="Chromosome 10"/>
</dbReference>
<accession>F9XLV6</accession>
<name>F9XLV6_ZYMTI</name>
<evidence type="ECO:0000313" key="1">
    <source>
        <dbReference type="EMBL" id="EGP83931.1"/>
    </source>
</evidence>
<dbReference type="EMBL" id="CM001205">
    <property type="protein sequence ID" value="EGP83931.1"/>
    <property type="molecule type" value="Genomic_DNA"/>
</dbReference>
<keyword evidence="2" id="KW-1185">Reference proteome</keyword>
<reference evidence="1 2" key="1">
    <citation type="journal article" date="2011" name="PLoS Genet.">
        <title>Finished genome of the fungal wheat pathogen Mycosphaerella graminicola reveals dispensome structure, chromosome plasticity, and stealth pathogenesis.</title>
        <authorList>
            <person name="Goodwin S.B."/>
            <person name="Ben M'barek S."/>
            <person name="Dhillon B."/>
            <person name="Wittenberg A.H.J."/>
            <person name="Crane C.F."/>
            <person name="Hane J.K."/>
            <person name="Foster A.J."/>
            <person name="Van der Lee T.A.J."/>
            <person name="Grimwood J."/>
            <person name="Aerts A."/>
            <person name="Antoniw J."/>
            <person name="Bailey A."/>
            <person name="Bluhm B."/>
            <person name="Bowler J."/>
            <person name="Bristow J."/>
            <person name="van der Burgt A."/>
            <person name="Canto-Canche B."/>
            <person name="Churchill A.C.L."/>
            <person name="Conde-Ferraez L."/>
            <person name="Cools H.J."/>
            <person name="Coutinho P.M."/>
            <person name="Csukai M."/>
            <person name="Dehal P."/>
            <person name="De Wit P."/>
            <person name="Donzelli B."/>
            <person name="van de Geest H.C."/>
            <person name="van Ham R.C.H.J."/>
            <person name="Hammond-Kosack K.E."/>
            <person name="Henrissat B."/>
            <person name="Kilian A."/>
            <person name="Kobayashi A.K."/>
            <person name="Koopmann E."/>
            <person name="Kourmpetis Y."/>
            <person name="Kuzniar A."/>
            <person name="Lindquist E."/>
            <person name="Lombard V."/>
            <person name="Maliepaard C."/>
            <person name="Martins N."/>
            <person name="Mehrabi R."/>
            <person name="Nap J.P.H."/>
            <person name="Ponomarenko A."/>
            <person name="Rudd J.J."/>
            <person name="Salamov A."/>
            <person name="Schmutz J."/>
            <person name="Schouten H.J."/>
            <person name="Shapiro H."/>
            <person name="Stergiopoulos I."/>
            <person name="Torriani S.F.F."/>
            <person name="Tu H."/>
            <person name="de Vries R.P."/>
            <person name="Waalwijk C."/>
            <person name="Ware S.B."/>
            <person name="Wiebenga A."/>
            <person name="Zwiers L.-H."/>
            <person name="Oliver R.P."/>
            <person name="Grigoriev I.V."/>
            <person name="Kema G.H.J."/>
        </authorList>
    </citation>
    <scope>NUCLEOTIDE SEQUENCE [LARGE SCALE GENOMIC DNA]</scope>
    <source>
        <strain evidence="2">CBS 115943 / IPO323</strain>
    </source>
</reference>
<dbReference type="HOGENOM" id="CLU_2456506_0_0_1"/>
<protein>
    <submittedName>
        <fullName evidence="1">Uncharacterized protein</fullName>
    </submittedName>
</protein>